<evidence type="ECO:0000256" key="8">
    <source>
        <dbReference type="ARBA" id="ARBA00023163"/>
    </source>
</evidence>
<name>A0A5A7RH20_STRAF</name>
<keyword evidence="9" id="KW-0539">Nucleus</keyword>
<protein>
    <recommendedName>
        <fullName evidence="11">Heat stress transcription factor</fullName>
    </recommendedName>
</protein>
<dbReference type="InterPro" id="IPR000232">
    <property type="entry name" value="HSF_DNA-bd"/>
</dbReference>
<dbReference type="AlphaFoldDB" id="A0A5A7RH20"/>
<keyword evidence="8" id="KW-0804">Transcription</keyword>
<evidence type="ECO:0000256" key="11">
    <source>
        <dbReference type="ARBA" id="ARBA00081483"/>
    </source>
</evidence>
<dbReference type="Pfam" id="PF00447">
    <property type="entry name" value="HSF_DNA-bind"/>
    <property type="match status" value="1"/>
</dbReference>
<evidence type="ECO:0000256" key="5">
    <source>
        <dbReference type="ARBA" id="ARBA00023016"/>
    </source>
</evidence>
<evidence type="ECO:0000313" key="17">
    <source>
        <dbReference type="Proteomes" id="UP000325081"/>
    </source>
</evidence>
<keyword evidence="17" id="KW-1185">Reference proteome</keyword>
<sequence>MEGSKGNSNSVAPFLVKTYEMVDNPSTDAVVSWSLSGLSFIVWNPPQFAADLLPKYFKHNNFSSFIRQLNTYGFRKSDPEQWEFANEEFVRGQRHLLGNIRRRKPVHSHSGQPNPTQLTDPERREFLATINRLKQEKQSLESELERHKNANREYERQIRLLAQALDEIEQRSKNPSKRRRRAAADMDLVTFPNPDFNEDYYSDYSNEDRVVGPVCESPPISSICIDFEAIDKSVANTSVDDGSGADRRATGAGPVANDVFWQQFLTDAERSLDSDVVVDDDDDDDRKKVDGIRGDLADYEHKQLWSVNEDYKPSLQMMGQCL</sequence>
<evidence type="ECO:0000256" key="10">
    <source>
        <dbReference type="ARBA" id="ARBA00055747"/>
    </source>
</evidence>
<reference evidence="17" key="1">
    <citation type="journal article" date="2019" name="Curr. Biol.">
        <title>Genome Sequence of Striga asiatica Provides Insight into the Evolution of Plant Parasitism.</title>
        <authorList>
            <person name="Yoshida S."/>
            <person name="Kim S."/>
            <person name="Wafula E.K."/>
            <person name="Tanskanen J."/>
            <person name="Kim Y.M."/>
            <person name="Honaas L."/>
            <person name="Yang Z."/>
            <person name="Spallek T."/>
            <person name="Conn C.E."/>
            <person name="Ichihashi Y."/>
            <person name="Cheong K."/>
            <person name="Cui S."/>
            <person name="Der J.P."/>
            <person name="Gundlach H."/>
            <person name="Jiao Y."/>
            <person name="Hori C."/>
            <person name="Ishida J.K."/>
            <person name="Kasahara H."/>
            <person name="Kiba T."/>
            <person name="Kim M.S."/>
            <person name="Koo N."/>
            <person name="Laohavisit A."/>
            <person name="Lee Y.H."/>
            <person name="Lumba S."/>
            <person name="McCourt P."/>
            <person name="Mortimer J.C."/>
            <person name="Mutuku J.M."/>
            <person name="Nomura T."/>
            <person name="Sasaki-Sekimoto Y."/>
            <person name="Seto Y."/>
            <person name="Wang Y."/>
            <person name="Wakatake T."/>
            <person name="Sakakibara H."/>
            <person name="Demura T."/>
            <person name="Yamaguchi S."/>
            <person name="Yoneyama K."/>
            <person name="Manabe R.I."/>
            <person name="Nelson D.C."/>
            <person name="Schulman A.H."/>
            <person name="Timko M.P."/>
            <person name="dePamphilis C.W."/>
            <person name="Choi D."/>
            <person name="Shirasu K."/>
        </authorList>
    </citation>
    <scope>NUCLEOTIDE SEQUENCE [LARGE SCALE GENOMIC DNA]</scope>
    <source>
        <strain evidence="17">cv. UVA1</strain>
    </source>
</reference>
<keyword evidence="13" id="KW-0175">Coiled coil</keyword>
<dbReference type="InterPro" id="IPR036390">
    <property type="entry name" value="WH_DNA-bd_sf"/>
</dbReference>
<evidence type="ECO:0000256" key="2">
    <source>
        <dbReference type="ARBA" id="ARBA00006403"/>
    </source>
</evidence>
<evidence type="ECO:0000256" key="4">
    <source>
        <dbReference type="ARBA" id="ARBA00023015"/>
    </source>
</evidence>
<evidence type="ECO:0000256" key="3">
    <source>
        <dbReference type="ARBA" id="ARBA00022553"/>
    </source>
</evidence>
<evidence type="ECO:0000256" key="14">
    <source>
        <dbReference type="SAM" id="MobiDB-lite"/>
    </source>
</evidence>
<comment type="subcellular location">
    <subcellularLocation>
        <location evidence="1">Nucleus</location>
    </subcellularLocation>
</comment>
<dbReference type="GO" id="GO:0000978">
    <property type="term" value="F:RNA polymerase II cis-regulatory region sequence-specific DNA binding"/>
    <property type="evidence" value="ECO:0007669"/>
    <property type="project" value="TreeGrafter"/>
</dbReference>
<dbReference type="SUPFAM" id="SSF46785">
    <property type="entry name" value="Winged helix' DNA-binding domain"/>
    <property type="match status" value="1"/>
</dbReference>
<evidence type="ECO:0000256" key="13">
    <source>
        <dbReference type="SAM" id="Coils"/>
    </source>
</evidence>
<dbReference type="GO" id="GO:0003700">
    <property type="term" value="F:DNA-binding transcription factor activity"/>
    <property type="evidence" value="ECO:0007669"/>
    <property type="project" value="InterPro"/>
</dbReference>
<proteinExistence type="inferred from homology"/>
<feature type="domain" description="HSF-type DNA-binding" evidence="15">
    <location>
        <begin position="10"/>
        <end position="103"/>
    </location>
</feature>
<comment type="function">
    <text evidence="10">DNA-binding protein that specifically binds heat shock promoter elements (HSE) and activates transcription.</text>
</comment>
<dbReference type="OrthoDB" id="60033at2759"/>
<keyword evidence="4" id="KW-0805">Transcription regulation</keyword>
<evidence type="ECO:0000256" key="7">
    <source>
        <dbReference type="ARBA" id="ARBA00023159"/>
    </source>
</evidence>
<dbReference type="GO" id="GO:0006357">
    <property type="term" value="P:regulation of transcription by RNA polymerase II"/>
    <property type="evidence" value="ECO:0007669"/>
    <property type="project" value="TreeGrafter"/>
</dbReference>
<dbReference type="GO" id="GO:0005634">
    <property type="term" value="C:nucleus"/>
    <property type="evidence" value="ECO:0007669"/>
    <property type="project" value="UniProtKB-SubCell"/>
</dbReference>
<evidence type="ECO:0000256" key="9">
    <source>
        <dbReference type="ARBA" id="ARBA00023242"/>
    </source>
</evidence>
<organism evidence="16 17">
    <name type="scientific">Striga asiatica</name>
    <name type="common">Asiatic witchweed</name>
    <name type="synonym">Buchnera asiatica</name>
    <dbReference type="NCBI Taxonomy" id="4170"/>
    <lineage>
        <taxon>Eukaryota</taxon>
        <taxon>Viridiplantae</taxon>
        <taxon>Streptophyta</taxon>
        <taxon>Embryophyta</taxon>
        <taxon>Tracheophyta</taxon>
        <taxon>Spermatophyta</taxon>
        <taxon>Magnoliopsida</taxon>
        <taxon>eudicotyledons</taxon>
        <taxon>Gunneridae</taxon>
        <taxon>Pentapetalae</taxon>
        <taxon>asterids</taxon>
        <taxon>lamiids</taxon>
        <taxon>Lamiales</taxon>
        <taxon>Orobanchaceae</taxon>
        <taxon>Buchnereae</taxon>
        <taxon>Striga</taxon>
    </lineage>
</organism>
<dbReference type="FunFam" id="1.10.10.10:FF:000057">
    <property type="entry name" value="Heat shock transcription factor 1"/>
    <property type="match status" value="1"/>
</dbReference>
<gene>
    <name evidence="16" type="ORF">STAS_34209</name>
</gene>
<keyword evidence="3" id="KW-0597">Phosphoprotein</keyword>
<feature type="region of interest" description="Disordered" evidence="14">
    <location>
        <begin position="102"/>
        <end position="122"/>
    </location>
</feature>
<dbReference type="Gene3D" id="1.10.10.10">
    <property type="entry name" value="Winged helix-like DNA-binding domain superfamily/Winged helix DNA-binding domain"/>
    <property type="match status" value="1"/>
</dbReference>
<feature type="coiled-coil region" evidence="13">
    <location>
        <begin position="123"/>
        <end position="171"/>
    </location>
</feature>
<accession>A0A5A7RH20</accession>
<evidence type="ECO:0000256" key="1">
    <source>
        <dbReference type="ARBA" id="ARBA00004123"/>
    </source>
</evidence>
<dbReference type="PRINTS" id="PR00056">
    <property type="entry name" value="HSFDOMAIN"/>
</dbReference>
<dbReference type="PANTHER" id="PTHR10015:SF445">
    <property type="entry name" value="HEAT STRESS TRANSCRIPTION FACTOR A-4B-LIKE"/>
    <property type="match status" value="1"/>
</dbReference>
<dbReference type="PANTHER" id="PTHR10015">
    <property type="entry name" value="HEAT SHOCK TRANSCRIPTION FACTOR"/>
    <property type="match status" value="1"/>
</dbReference>
<dbReference type="SMART" id="SM00415">
    <property type="entry name" value="HSF"/>
    <property type="match status" value="1"/>
</dbReference>
<comment type="similarity">
    <text evidence="2 12">Belongs to the HSF family.</text>
</comment>
<dbReference type="InterPro" id="IPR036388">
    <property type="entry name" value="WH-like_DNA-bd_sf"/>
</dbReference>
<feature type="compositionally biased region" description="Polar residues" evidence="14">
    <location>
        <begin position="109"/>
        <end position="119"/>
    </location>
</feature>
<evidence type="ECO:0000256" key="12">
    <source>
        <dbReference type="RuleBase" id="RU004020"/>
    </source>
</evidence>
<keyword evidence="5 16" id="KW-0346">Stress response</keyword>
<evidence type="ECO:0000313" key="16">
    <source>
        <dbReference type="EMBL" id="GER56482.1"/>
    </source>
</evidence>
<comment type="caution">
    <text evidence="16">The sequence shown here is derived from an EMBL/GenBank/DDBJ whole genome shotgun (WGS) entry which is preliminary data.</text>
</comment>
<dbReference type="EMBL" id="BKCP01012736">
    <property type="protein sequence ID" value="GER56482.1"/>
    <property type="molecule type" value="Genomic_DNA"/>
</dbReference>
<dbReference type="GO" id="GO:0034605">
    <property type="term" value="P:cellular response to heat"/>
    <property type="evidence" value="ECO:0007669"/>
    <property type="project" value="TreeGrafter"/>
</dbReference>
<evidence type="ECO:0000259" key="15">
    <source>
        <dbReference type="SMART" id="SM00415"/>
    </source>
</evidence>
<keyword evidence="6" id="KW-0238">DNA-binding</keyword>
<dbReference type="Proteomes" id="UP000325081">
    <property type="component" value="Unassembled WGS sequence"/>
</dbReference>
<keyword evidence="7" id="KW-0010">Activator</keyword>
<evidence type="ECO:0000256" key="6">
    <source>
        <dbReference type="ARBA" id="ARBA00023125"/>
    </source>
</evidence>